<comment type="caution">
    <text evidence="1">The sequence shown here is derived from an EMBL/GenBank/DDBJ whole genome shotgun (WGS) entry which is preliminary data.</text>
</comment>
<evidence type="ECO:0000313" key="2">
    <source>
        <dbReference type="Proteomes" id="UP000004935"/>
    </source>
</evidence>
<keyword evidence="2" id="KW-1185">Reference proteome</keyword>
<reference evidence="1" key="1">
    <citation type="submission" date="2007-11" db="EMBL/GenBank/DDBJ databases">
        <authorList>
            <person name="Fulton L."/>
            <person name="Clifton S."/>
            <person name="Fulton B."/>
            <person name="Xu J."/>
            <person name="Minx P."/>
            <person name="Pepin K.H."/>
            <person name="Johnson M."/>
            <person name="Thiruvilangam P."/>
            <person name="Bhonagiri V."/>
            <person name="Nash W.E."/>
            <person name="Mardis E.R."/>
            <person name="Wilson R.K."/>
        </authorList>
    </citation>
    <scope>NUCLEOTIDE SEQUENCE [LARGE SCALE GENOMIC DNA]</scope>
    <source>
        <strain evidence="1">DSM 14662</strain>
    </source>
</reference>
<proteinExistence type="predicted"/>
<dbReference type="STRING" id="411490.ANACAC_03230"/>
<name>B0MGZ3_ANACD</name>
<dbReference type="Proteomes" id="UP000004935">
    <property type="component" value="Unassembled WGS sequence"/>
</dbReference>
<dbReference type="HOGENOM" id="CLU_2986402_0_0_9"/>
<dbReference type="AlphaFoldDB" id="B0MGZ3"/>
<organism evidence="1 2">
    <name type="scientific">Anaerostipes caccae (strain DSM 14662 / CCUG 47493 / JCM 13470 / NCIMB 13811 / L1-92)</name>
    <dbReference type="NCBI Taxonomy" id="411490"/>
    <lineage>
        <taxon>Bacteria</taxon>
        <taxon>Bacillati</taxon>
        <taxon>Bacillota</taxon>
        <taxon>Clostridia</taxon>
        <taxon>Lachnospirales</taxon>
        <taxon>Lachnospiraceae</taxon>
        <taxon>Anaerostipes</taxon>
    </lineage>
</organism>
<evidence type="ECO:0000313" key="1">
    <source>
        <dbReference type="EMBL" id="EDR96607.1"/>
    </source>
</evidence>
<dbReference type="EMBL" id="ABAX03000024">
    <property type="protein sequence ID" value="EDR96607.1"/>
    <property type="molecule type" value="Genomic_DNA"/>
</dbReference>
<protein>
    <submittedName>
        <fullName evidence="1">Uncharacterized protein</fullName>
    </submittedName>
</protein>
<sequence length="57" mass="6285">MENVMTFSPVLRLAFELVKMDVMSAGAGCLDTKVSIFDSFSSFTLHLDILLNVLAFV</sequence>
<accession>B0MGZ3</accession>
<gene>
    <name evidence="1" type="ORF">ANACAC_03230</name>
</gene>
<reference evidence="1" key="2">
    <citation type="submission" date="2013-11" db="EMBL/GenBank/DDBJ databases">
        <title>Draft genome sequence of Anaerostipes caccae (DSM 14662).</title>
        <authorList>
            <person name="Sudarsanam P."/>
            <person name="Ley R."/>
            <person name="Guruge J."/>
            <person name="Turnbaugh P.J."/>
            <person name="Mahowald M."/>
            <person name="Liep D."/>
            <person name="Gordon J."/>
        </authorList>
    </citation>
    <scope>NUCLEOTIDE SEQUENCE</scope>
    <source>
        <strain evidence="1">DSM 14662</strain>
    </source>
</reference>